<dbReference type="Proteomes" id="UP000204221">
    <property type="component" value="Chromosome"/>
</dbReference>
<accession>A0A221W0E4</accession>
<dbReference type="OrthoDB" id="956698at2"/>
<dbReference type="Pfam" id="PF00903">
    <property type="entry name" value="Glyoxalase"/>
    <property type="match status" value="1"/>
</dbReference>
<organism evidence="1 2">
    <name type="scientific">Actinoalloteichus hoggarensis</name>
    <dbReference type="NCBI Taxonomy" id="1470176"/>
    <lineage>
        <taxon>Bacteria</taxon>
        <taxon>Bacillati</taxon>
        <taxon>Actinomycetota</taxon>
        <taxon>Actinomycetes</taxon>
        <taxon>Pseudonocardiales</taxon>
        <taxon>Pseudonocardiaceae</taxon>
        <taxon>Actinoalloteichus</taxon>
    </lineage>
</organism>
<dbReference type="EMBL" id="CP022521">
    <property type="protein sequence ID" value="ASO19208.1"/>
    <property type="molecule type" value="Genomic_DNA"/>
</dbReference>
<evidence type="ECO:0000313" key="2">
    <source>
        <dbReference type="Proteomes" id="UP000204221"/>
    </source>
</evidence>
<sequence>MEVLSGRVLVRPVDRVRTVAFYRDTLGLAVHREFAVGTVFFLGSGFLEVSGEGGGGASPDQSLWLQVRDLAATLRELRGAGLEIKRDARREPWGLDEAWIEDPDGMRIVLVEIPADHPLRRDVRTSEQLRG</sequence>
<dbReference type="InterPro" id="IPR029068">
    <property type="entry name" value="Glyas_Bleomycin-R_OHBP_Dase"/>
</dbReference>
<dbReference type="AlphaFoldDB" id="A0A221W0E4"/>
<dbReference type="PROSITE" id="PS51819">
    <property type="entry name" value="VOC"/>
    <property type="match status" value="1"/>
</dbReference>
<gene>
    <name evidence="1" type="ORF">AHOG_07815</name>
</gene>
<name>A0A221W0E4_9PSEU</name>
<dbReference type="RefSeq" id="WP_093940754.1">
    <property type="nucleotide sequence ID" value="NZ_CP022521.1"/>
</dbReference>
<dbReference type="Gene3D" id="3.10.180.10">
    <property type="entry name" value="2,3-Dihydroxybiphenyl 1,2-Dioxygenase, domain 1"/>
    <property type="match status" value="1"/>
</dbReference>
<proteinExistence type="predicted"/>
<evidence type="ECO:0000313" key="1">
    <source>
        <dbReference type="EMBL" id="ASO19208.1"/>
    </source>
</evidence>
<dbReference type="InterPro" id="IPR004360">
    <property type="entry name" value="Glyas_Fos-R_dOase_dom"/>
</dbReference>
<protein>
    <submittedName>
        <fullName evidence="1">Glyoxalase-like domain protein</fullName>
    </submittedName>
</protein>
<dbReference type="SUPFAM" id="SSF54593">
    <property type="entry name" value="Glyoxalase/Bleomycin resistance protein/Dihydroxybiphenyl dioxygenase"/>
    <property type="match status" value="1"/>
</dbReference>
<dbReference type="InterPro" id="IPR037523">
    <property type="entry name" value="VOC_core"/>
</dbReference>
<dbReference type="KEGG" id="ahg:AHOG_07815"/>
<reference evidence="1 2" key="1">
    <citation type="submission" date="2017-07" db="EMBL/GenBank/DDBJ databases">
        <title>Complete genome sequence of Actinoalloteichus hoggarensis DSM 45943, type strain of Actinoalloteichus hoggarensis.</title>
        <authorList>
            <person name="Ruckert C."/>
            <person name="Nouioui I."/>
            <person name="Willmese J."/>
            <person name="van Wezel G."/>
            <person name="Klenk H.-P."/>
            <person name="Kalinowski J."/>
            <person name="Zotchev S.B."/>
        </authorList>
    </citation>
    <scope>NUCLEOTIDE SEQUENCE [LARGE SCALE GENOMIC DNA]</scope>
    <source>
        <strain evidence="1 2">DSM 45943</strain>
    </source>
</reference>
<keyword evidence="2" id="KW-1185">Reference proteome</keyword>